<comment type="caution">
    <text evidence="2">The sequence shown here is derived from an EMBL/GenBank/DDBJ whole genome shotgun (WGS) entry which is preliminary data.</text>
</comment>
<organism evidence="2 3">
    <name type="scientific">Segatella copri</name>
    <dbReference type="NCBI Taxonomy" id="165179"/>
    <lineage>
        <taxon>Bacteria</taxon>
        <taxon>Pseudomonadati</taxon>
        <taxon>Bacteroidota</taxon>
        <taxon>Bacteroidia</taxon>
        <taxon>Bacteroidales</taxon>
        <taxon>Prevotellaceae</taxon>
        <taxon>Segatella</taxon>
    </lineage>
</organism>
<evidence type="ECO:0000313" key="2">
    <source>
        <dbReference type="EMBL" id="MBV3388667.1"/>
    </source>
</evidence>
<dbReference type="GO" id="GO:0016757">
    <property type="term" value="F:glycosyltransferase activity"/>
    <property type="evidence" value="ECO:0007669"/>
    <property type="project" value="TreeGrafter"/>
</dbReference>
<evidence type="ECO:0000256" key="1">
    <source>
        <dbReference type="ARBA" id="ARBA00022679"/>
    </source>
</evidence>
<dbReference type="Proteomes" id="UP001196765">
    <property type="component" value="Unassembled WGS sequence"/>
</dbReference>
<dbReference type="PANTHER" id="PTHR46401">
    <property type="entry name" value="GLYCOSYLTRANSFERASE WBBK-RELATED"/>
    <property type="match status" value="1"/>
</dbReference>
<sequence>MRKKLVYFNLGGFGDTDITVLKHLNKVYDLTWFLLDEPLKNVNLTKEQATVYAKENKIKLIVCTRNFRQRSLKNLGFFSEIRHKINAIAPDYMFTCVTEWGWMLQVPFLRCKKIAYGIHDVKAHTYNKSLRLIVSRKLHDVIRNVYKHPCVFSKNQQDLYKQLYGKTIPNLGMSYKNFGKSNKTVGDINNGVKLLFFGSINAYKGLDLLIEAIEKLYIEGVHNISLTVAGKGNAWKDCEPLIKHKELYNLQIRFVANEEVPDLFCSHHFLVLPYRDATQSGPLLTALYYNLPIIAPNFGCFSETYSPKSAILYNPNHIKEALREVSNLSDNDYRNMLEECSQVHERYSEENIVKNYINCFKKL</sequence>
<reference evidence="2" key="1">
    <citation type="submission" date="2021-06" db="EMBL/GenBank/DDBJ databases">
        <title>Collection of gut derived symbiotic bacterial strains cultured from healthy donors.</title>
        <authorList>
            <person name="Lin H."/>
            <person name="Littmann E."/>
            <person name="Pamer E.G."/>
        </authorList>
    </citation>
    <scope>NUCLEOTIDE SEQUENCE</scope>
    <source>
        <strain evidence="2">MSK.21.74</strain>
    </source>
</reference>
<protein>
    <submittedName>
        <fullName evidence="2">Glycosyltransferase</fullName>
    </submittedName>
</protein>
<dbReference type="EMBL" id="JAHOEI010000064">
    <property type="protein sequence ID" value="MBV3388667.1"/>
    <property type="molecule type" value="Genomic_DNA"/>
</dbReference>
<name>A0AAW4N1B7_9BACT</name>
<dbReference type="CDD" id="cd03801">
    <property type="entry name" value="GT4_PimA-like"/>
    <property type="match status" value="1"/>
</dbReference>
<dbReference type="RefSeq" id="WP_217745081.1">
    <property type="nucleotide sequence ID" value="NZ_JAHOEI010000064.1"/>
</dbReference>
<keyword evidence="1" id="KW-0808">Transferase</keyword>
<evidence type="ECO:0000313" key="3">
    <source>
        <dbReference type="Proteomes" id="UP001196765"/>
    </source>
</evidence>
<accession>A0AAW4N1B7</accession>
<proteinExistence type="predicted"/>
<dbReference type="PANTHER" id="PTHR46401:SF2">
    <property type="entry name" value="GLYCOSYLTRANSFERASE WBBK-RELATED"/>
    <property type="match status" value="1"/>
</dbReference>
<dbReference type="Pfam" id="PF13692">
    <property type="entry name" value="Glyco_trans_1_4"/>
    <property type="match status" value="1"/>
</dbReference>
<dbReference type="AlphaFoldDB" id="A0AAW4N1B7"/>
<dbReference type="GO" id="GO:0009103">
    <property type="term" value="P:lipopolysaccharide biosynthetic process"/>
    <property type="evidence" value="ECO:0007669"/>
    <property type="project" value="TreeGrafter"/>
</dbReference>
<gene>
    <name evidence="2" type="ORF">KSW82_13070</name>
</gene>